<sequence length="146" mass="15175">MVSAAYDTPSEDESGGTASPIDIEPRESPATGSGKRRLAPSGSSQREAKSRRTGEPGEMSTPGQQGGLTASGSRGPGGGSQPPGYGSQSMSVHGMIEEGYGTRQKRDEFVDQKLMDDLKKDLGDPLDRQLNAVQADVAAAARSPQP</sequence>
<keyword evidence="3" id="KW-1185">Reference proteome</keyword>
<evidence type="ECO:0000313" key="2">
    <source>
        <dbReference type="EMBL" id="CCA70968.1"/>
    </source>
</evidence>
<feature type="compositionally biased region" description="Basic and acidic residues" evidence="1">
    <location>
        <begin position="46"/>
        <end position="55"/>
    </location>
</feature>
<proteinExistence type="predicted"/>
<dbReference type="AlphaFoldDB" id="G4TI25"/>
<organism evidence="2 3">
    <name type="scientific">Serendipita indica (strain DSM 11827)</name>
    <name type="common">Root endophyte fungus</name>
    <name type="synonym">Piriformospora indica</name>
    <dbReference type="NCBI Taxonomy" id="1109443"/>
    <lineage>
        <taxon>Eukaryota</taxon>
        <taxon>Fungi</taxon>
        <taxon>Dikarya</taxon>
        <taxon>Basidiomycota</taxon>
        <taxon>Agaricomycotina</taxon>
        <taxon>Agaricomycetes</taxon>
        <taxon>Sebacinales</taxon>
        <taxon>Serendipitaceae</taxon>
        <taxon>Serendipita</taxon>
    </lineage>
</organism>
<evidence type="ECO:0000256" key="1">
    <source>
        <dbReference type="SAM" id="MobiDB-lite"/>
    </source>
</evidence>
<reference evidence="2 3" key="1">
    <citation type="journal article" date="2011" name="PLoS Pathog.">
        <title>Endophytic Life Strategies Decoded by Genome and Transcriptome Analyses of the Mutualistic Root Symbiont Piriformospora indica.</title>
        <authorList>
            <person name="Zuccaro A."/>
            <person name="Lahrmann U."/>
            <person name="Guldener U."/>
            <person name="Langen G."/>
            <person name="Pfiffi S."/>
            <person name="Biedenkopf D."/>
            <person name="Wong P."/>
            <person name="Samans B."/>
            <person name="Grimm C."/>
            <person name="Basiewicz M."/>
            <person name="Murat C."/>
            <person name="Martin F."/>
            <person name="Kogel K.H."/>
        </authorList>
    </citation>
    <scope>NUCLEOTIDE SEQUENCE [LARGE SCALE GENOMIC DNA]</scope>
    <source>
        <strain evidence="2 3">DSM 11827</strain>
    </source>
</reference>
<feature type="region of interest" description="Disordered" evidence="1">
    <location>
        <begin position="1"/>
        <end position="108"/>
    </location>
</feature>
<feature type="compositionally biased region" description="Low complexity" evidence="1">
    <location>
        <begin position="82"/>
        <end position="91"/>
    </location>
</feature>
<dbReference type="HOGENOM" id="CLU_1778206_0_0_1"/>
<accession>G4TI25</accession>
<dbReference type="Proteomes" id="UP000007148">
    <property type="component" value="Unassembled WGS sequence"/>
</dbReference>
<gene>
    <name evidence="2" type="ORF">PIIN_04901</name>
</gene>
<comment type="caution">
    <text evidence="2">The sequence shown here is derived from an EMBL/GenBank/DDBJ whole genome shotgun (WGS) entry which is preliminary data.</text>
</comment>
<evidence type="ECO:0000313" key="3">
    <source>
        <dbReference type="Proteomes" id="UP000007148"/>
    </source>
</evidence>
<dbReference type="InParanoid" id="G4TI25"/>
<name>G4TI25_SERID</name>
<dbReference type="EMBL" id="CAFZ01000101">
    <property type="protein sequence ID" value="CCA70968.1"/>
    <property type="molecule type" value="Genomic_DNA"/>
</dbReference>
<protein>
    <submittedName>
        <fullName evidence="2">Uncharacterized protein</fullName>
    </submittedName>
</protein>
<dbReference type="OrthoDB" id="3227175at2759"/>